<comment type="caution">
    <text evidence="1">The sequence shown here is derived from an EMBL/GenBank/DDBJ whole genome shotgun (WGS) entry which is preliminary data.</text>
</comment>
<dbReference type="EMBL" id="LAZR01045176">
    <property type="protein sequence ID" value="KKK99507.1"/>
    <property type="molecule type" value="Genomic_DNA"/>
</dbReference>
<organism evidence="1">
    <name type="scientific">marine sediment metagenome</name>
    <dbReference type="NCBI Taxonomy" id="412755"/>
    <lineage>
        <taxon>unclassified sequences</taxon>
        <taxon>metagenomes</taxon>
        <taxon>ecological metagenomes</taxon>
    </lineage>
</organism>
<proteinExistence type="predicted"/>
<dbReference type="AlphaFoldDB" id="A0A0F8ZZU3"/>
<evidence type="ECO:0000313" key="1">
    <source>
        <dbReference type="EMBL" id="KKK99507.1"/>
    </source>
</evidence>
<reference evidence="1" key="1">
    <citation type="journal article" date="2015" name="Nature">
        <title>Complex archaea that bridge the gap between prokaryotes and eukaryotes.</title>
        <authorList>
            <person name="Spang A."/>
            <person name="Saw J.H."/>
            <person name="Jorgensen S.L."/>
            <person name="Zaremba-Niedzwiedzka K."/>
            <person name="Martijn J."/>
            <person name="Lind A.E."/>
            <person name="van Eijk R."/>
            <person name="Schleper C."/>
            <person name="Guy L."/>
            <person name="Ettema T.J."/>
        </authorList>
    </citation>
    <scope>NUCLEOTIDE SEQUENCE</scope>
</reference>
<gene>
    <name evidence="1" type="ORF">LCGC14_2632080</name>
</gene>
<accession>A0A0F8ZZU3</accession>
<protein>
    <submittedName>
        <fullName evidence="1">Uncharacterized protein</fullName>
    </submittedName>
</protein>
<sequence length="62" mass="7508">MTHKEMCMTFVEARKKEDDQGRWWWIDPFSFRKICGPYPTEQAIDDVLWPAALEHAHEDWVE</sequence>
<name>A0A0F8ZZU3_9ZZZZ</name>